<dbReference type="PANTHER" id="PTHR10322">
    <property type="entry name" value="DNA POLYMERASE CATALYTIC SUBUNIT"/>
    <property type="match status" value="1"/>
</dbReference>
<dbReference type="SUPFAM" id="SSF56672">
    <property type="entry name" value="DNA/RNA polymerases"/>
    <property type="match status" value="1"/>
</dbReference>
<dbReference type="OrthoDB" id="6755010at2759"/>
<sequence>MKRAYYLNILEWMWERMTGKFEIKEKNIKWKYREKIEAKSENNFMKKYPVKALEKDEEDPEEKEYMGSSIKIKISTEDNFTSSFLKLPDALHCQELLVNQSIINDYREVASIAYVSLFNTYYCANEMKVQNLLEAYAIKRDIVISTRVPENIEKGKYPGVYVISPNKGIESKRPVTGLDFTSLYPKKKGLYPVVLEDLTNKKLELKVRLALLGKKREHFGKMISSAKENGKRIPERINLEYSSVCFDYDYWDSKQKALKKGFGIKYGDTDSLYFTYLDRYYKKCDEAFSREELSKEAYWTKMVKITIDVMKKLCDQVNAYLRIKSGMSYLKIAYEKVLFPVCFTGHGWPKKENLCNNCFIKCMRERNERIPDPGKQFSYIVMKDSCLRDEKDRLIPYRVGDYMEYPSNIAKEQT</sequence>
<comment type="caution">
    <text evidence="1">The sequence shown here is derived from an EMBL/GenBank/DDBJ whole genome shotgun (WGS) entry which is preliminary data.</text>
</comment>
<protein>
    <submittedName>
        <fullName evidence="1">3186_t:CDS:1</fullName>
    </submittedName>
</protein>
<accession>A0A9W4T3I2</accession>
<organism evidence="1 2">
    <name type="scientific">Funneliformis geosporum</name>
    <dbReference type="NCBI Taxonomy" id="1117311"/>
    <lineage>
        <taxon>Eukaryota</taxon>
        <taxon>Fungi</taxon>
        <taxon>Fungi incertae sedis</taxon>
        <taxon>Mucoromycota</taxon>
        <taxon>Glomeromycotina</taxon>
        <taxon>Glomeromycetes</taxon>
        <taxon>Glomerales</taxon>
        <taxon>Glomeraceae</taxon>
        <taxon>Funneliformis</taxon>
    </lineage>
</organism>
<proteinExistence type="predicted"/>
<dbReference type="Proteomes" id="UP001153678">
    <property type="component" value="Unassembled WGS sequence"/>
</dbReference>
<dbReference type="PANTHER" id="PTHR10322:SF23">
    <property type="entry name" value="DNA POLYMERASE DELTA CATALYTIC SUBUNIT"/>
    <property type="match status" value="1"/>
</dbReference>
<dbReference type="AlphaFoldDB" id="A0A9W4T3I2"/>
<dbReference type="InterPro" id="IPR043502">
    <property type="entry name" value="DNA/RNA_pol_sf"/>
</dbReference>
<name>A0A9W4T3I2_9GLOM</name>
<dbReference type="EMBL" id="CAMKVN010007504">
    <property type="protein sequence ID" value="CAI2191566.1"/>
    <property type="molecule type" value="Genomic_DNA"/>
</dbReference>
<dbReference type="InterPro" id="IPR050240">
    <property type="entry name" value="DNA_pol_type-B"/>
</dbReference>
<gene>
    <name evidence="1" type="ORF">FWILDA_LOCUS15135</name>
</gene>
<dbReference type="Gene3D" id="3.90.1600.10">
    <property type="entry name" value="Palm domain of DNA polymerase"/>
    <property type="match status" value="2"/>
</dbReference>
<reference evidence="1" key="1">
    <citation type="submission" date="2022-08" db="EMBL/GenBank/DDBJ databases">
        <authorList>
            <person name="Kallberg Y."/>
            <person name="Tangrot J."/>
            <person name="Rosling A."/>
        </authorList>
    </citation>
    <scope>NUCLEOTIDE SEQUENCE</scope>
    <source>
        <strain evidence="1">Wild A</strain>
    </source>
</reference>
<evidence type="ECO:0000313" key="1">
    <source>
        <dbReference type="EMBL" id="CAI2191566.1"/>
    </source>
</evidence>
<dbReference type="InterPro" id="IPR023211">
    <property type="entry name" value="DNA_pol_palm_dom_sf"/>
</dbReference>
<keyword evidence="2" id="KW-1185">Reference proteome</keyword>
<evidence type="ECO:0000313" key="2">
    <source>
        <dbReference type="Proteomes" id="UP001153678"/>
    </source>
</evidence>